<evidence type="ECO:0000256" key="7">
    <source>
        <dbReference type="ARBA" id="ARBA00023163"/>
    </source>
</evidence>
<evidence type="ECO:0000256" key="8">
    <source>
        <dbReference type="ARBA" id="ARBA00023204"/>
    </source>
</evidence>
<evidence type="ECO:0000256" key="10">
    <source>
        <dbReference type="RuleBase" id="RU367052"/>
    </source>
</evidence>
<dbReference type="GO" id="GO:0006260">
    <property type="term" value="P:DNA replication"/>
    <property type="evidence" value="ECO:0007669"/>
    <property type="project" value="UniProtKB-KW"/>
</dbReference>
<keyword evidence="6" id="KW-0175">Coiled coil</keyword>
<name>F1KWX0_ASCSU</name>
<evidence type="ECO:0000256" key="9">
    <source>
        <dbReference type="ARBA" id="ARBA00023242"/>
    </source>
</evidence>
<reference evidence="12" key="1">
    <citation type="journal article" date="2011" name="Genome Res.">
        <title>Deep small RNA sequencing from the nematode Ascaris reveals conservation, functional diversification, and novel developmental profiles.</title>
        <authorList>
            <person name="Wang J."/>
            <person name="Czech B."/>
            <person name="Crunk A."/>
            <person name="Wallace A."/>
            <person name="Mitreva M."/>
            <person name="Hannon G.J."/>
            <person name="Davis R.E."/>
        </authorList>
    </citation>
    <scope>NUCLEOTIDE SEQUENCE</scope>
</reference>
<dbReference type="AlphaFoldDB" id="F1KWX0"/>
<evidence type="ECO:0000259" key="11">
    <source>
        <dbReference type="SMART" id="SM01287"/>
    </source>
</evidence>
<dbReference type="PANTHER" id="PTHR13980">
    <property type="entry name" value="CDC68 RELATED"/>
    <property type="match status" value="1"/>
</dbReference>
<comment type="subcellular location">
    <subcellularLocation>
        <location evidence="10">Nucleus</location>
    </subcellularLocation>
    <subcellularLocation>
        <location evidence="10">Chromosome</location>
    </subcellularLocation>
</comment>
<dbReference type="PANTHER" id="PTHR13980:SF15">
    <property type="entry name" value="FACT COMPLEX SUBUNIT SPT16"/>
    <property type="match status" value="1"/>
</dbReference>
<keyword evidence="2 10" id="KW-0158">Chromosome</keyword>
<keyword evidence="3 10" id="KW-0235">DNA replication</keyword>
<evidence type="ECO:0000256" key="2">
    <source>
        <dbReference type="ARBA" id="ARBA00022454"/>
    </source>
</evidence>
<dbReference type="SMART" id="SM01287">
    <property type="entry name" value="Rtt106"/>
    <property type="match status" value="1"/>
</dbReference>
<dbReference type="Gene3D" id="2.30.29.150">
    <property type="match status" value="1"/>
</dbReference>
<evidence type="ECO:0000256" key="6">
    <source>
        <dbReference type="ARBA" id="ARBA00023054"/>
    </source>
</evidence>
<evidence type="ECO:0000256" key="1">
    <source>
        <dbReference type="ARBA" id="ARBA00010779"/>
    </source>
</evidence>
<comment type="similarity">
    <text evidence="1 10">Belongs to the peptidase M24 family. SPT16 subfamily.</text>
</comment>
<dbReference type="InterPro" id="IPR013719">
    <property type="entry name" value="RTT106/SPT16-like_middle_dom"/>
</dbReference>
<dbReference type="GO" id="GO:0006368">
    <property type="term" value="P:transcription elongation by RNA polymerase II"/>
    <property type="evidence" value="ECO:0007669"/>
    <property type="project" value="TreeGrafter"/>
</dbReference>
<dbReference type="GO" id="GO:0035101">
    <property type="term" value="C:FACT complex"/>
    <property type="evidence" value="ECO:0007669"/>
    <property type="project" value="UniProtKB-UniRule"/>
</dbReference>
<keyword evidence="4 10" id="KW-0227">DNA damage</keyword>
<accession>F1KWX0</accession>
<keyword evidence="9 10" id="KW-0539">Nucleus</keyword>
<dbReference type="GO" id="GO:0031491">
    <property type="term" value="F:nucleosome binding"/>
    <property type="evidence" value="ECO:0007669"/>
    <property type="project" value="TreeGrafter"/>
</dbReference>
<dbReference type="InterPro" id="IPR040258">
    <property type="entry name" value="Spt16"/>
</dbReference>
<organism evidence="12">
    <name type="scientific">Ascaris suum</name>
    <name type="common">Pig roundworm</name>
    <name type="synonym">Ascaris lumbricoides</name>
    <dbReference type="NCBI Taxonomy" id="6253"/>
    <lineage>
        <taxon>Eukaryota</taxon>
        <taxon>Metazoa</taxon>
        <taxon>Ecdysozoa</taxon>
        <taxon>Nematoda</taxon>
        <taxon>Chromadorea</taxon>
        <taxon>Rhabditida</taxon>
        <taxon>Spirurina</taxon>
        <taxon>Ascaridomorpha</taxon>
        <taxon>Ascaridoidea</taxon>
        <taxon>Ascarididae</taxon>
        <taxon>Ascaris</taxon>
    </lineage>
</organism>
<evidence type="ECO:0000256" key="4">
    <source>
        <dbReference type="ARBA" id="ARBA00022763"/>
    </source>
</evidence>
<keyword evidence="8 10" id="KW-0234">DNA repair</keyword>
<dbReference type="InterPro" id="IPR056595">
    <property type="entry name" value="Fact-SPT16_PH"/>
</dbReference>
<comment type="subunit">
    <text evidence="10">Component of the FACT complex.</text>
</comment>
<dbReference type="GO" id="GO:0006281">
    <property type="term" value="P:DNA repair"/>
    <property type="evidence" value="ECO:0007669"/>
    <property type="project" value="UniProtKB-UniRule"/>
</dbReference>
<protein>
    <recommendedName>
        <fullName evidence="10">FACT complex subunit</fullName>
    </recommendedName>
</protein>
<dbReference type="FunFam" id="2.30.29.30:FF:000017">
    <property type="entry name" value="FACT complex subunit SPT16"/>
    <property type="match status" value="1"/>
</dbReference>
<evidence type="ECO:0000256" key="5">
    <source>
        <dbReference type="ARBA" id="ARBA00023015"/>
    </source>
</evidence>
<dbReference type="Gene3D" id="2.30.29.30">
    <property type="entry name" value="Pleckstrin-homology domain (PH domain)/Phosphotyrosine-binding domain (PTB)"/>
    <property type="match status" value="1"/>
</dbReference>
<comment type="function">
    <text evidence="10">Component of the FACT complex, a general chromatin factor that acts to reorganize nucleosomes. The FACT complex is involved in multiple processes that require DNA as a template such as mRNA elongation, DNA replication and DNA repair. During transcription elongation the FACT complex acts as a histone chaperone that both destabilizes and restores nucleosomal structure. It facilitates the passage of RNA polymerase II and transcription by promoting the dissociation of one histone H2A-H2B dimer from the nucleosome, then subsequently promotes the reestablishment of the nucleosome following the passage of RNA polymerase II.</text>
</comment>
<dbReference type="EMBL" id="JI167247">
    <property type="protein sequence ID" value="ADY42374.1"/>
    <property type="molecule type" value="mRNA"/>
</dbReference>
<proteinExistence type="evidence at transcript level"/>
<dbReference type="Pfam" id="PF08512">
    <property type="entry name" value="Rttp106-like_middle"/>
    <property type="match status" value="1"/>
</dbReference>
<dbReference type="InterPro" id="IPR011993">
    <property type="entry name" value="PH-like_dom_sf"/>
</dbReference>
<feature type="domain" description="Histone chaperone RTT106/FACT complex subunit SPT16-like middle" evidence="11">
    <location>
        <begin position="50"/>
        <end position="140"/>
    </location>
</feature>
<dbReference type="Pfam" id="PF24824">
    <property type="entry name" value="PH_SPT16"/>
    <property type="match status" value="1"/>
</dbReference>
<keyword evidence="7 10" id="KW-0804">Transcription</keyword>
<keyword evidence="5 10" id="KW-0805">Transcription regulation</keyword>
<evidence type="ECO:0000313" key="12">
    <source>
        <dbReference type="EMBL" id="ADY42374.1"/>
    </source>
</evidence>
<sequence>MQDRDDIQSEQMEREMRKKLNQVFQNFCDKVVRQTNEAFDFDSPFNELGFFGVPHRSSCTLKPTSACLVNLTEWPPFVITLDEVEFVHFERVSFQLKNFDMVFIFKDYTRKVQMVQQIPMTSLDNVKEWLKSAFINVFSVTKRSNLYCTKMLPVKAEIVFSRVWCFISHNLIYFLCTYVPF</sequence>
<evidence type="ECO:0000256" key="3">
    <source>
        <dbReference type="ARBA" id="ARBA00022705"/>
    </source>
</evidence>